<organism evidence="7 8">
    <name type="scientific">Knoellia koreensis</name>
    <dbReference type="NCBI Taxonomy" id="2730921"/>
    <lineage>
        <taxon>Bacteria</taxon>
        <taxon>Bacillati</taxon>
        <taxon>Actinomycetota</taxon>
        <taxon>Actinomycetes</taxon>
        <taxon>Micrococcales</taxon>
        <taxon>Intrasporangiaceae</taxon>
        <taxon>Knoellia</taxon>
    </lineage>
</organism>
<evidence type="ECO:0000313" key="7">
    <source>
        <dbReference type="EMBL" id="NNM46832.1"/>
    </source>
</evidence>
<dbReference type="RefSeq" id="WP_171243883.1">
    <property type="nucleotide sequence ID" value="NZ_JABEPQ010000002.1"/>
</dbReference>
<evidence type="ECO:0000313" key="8">
    <source>
        <dbReference type="Proteomes" id="UP000588586"/>
    </source>
</evidence>
<comment type="caution">
    <text evidence="7">The sequence shown here is derived from an EMBL/GenBank/DDBJ whole genome shotgun (WGS) entry which is preliminary data.</text>
</comment>
<dbReference type="Gene3D" id="3.90.79.10">
    <property type="entry name" value="Nucleoside Triphosphate Pyrophosphohydrolase"/>
    <property type="match status" value="1"/>
</dbReference>
<dbReference type="PROSITE" id="PS00893">
    <property type="entry name" value="NUDIX_BOX"/>
    <property type="match status" value="1"/>
</dbReference>
<comment type="cofactor">
    <cofactor evidence="1">
        <name>Mg(2+)</name>
        <dbReference type="ChEBI" id="CHEBI:18420"/>
    </cofactor>
</comment>
<feature type="domain" description="Nudix hydrolase" evidence="6">
    <location>
        <begin position="31"/>
        <end position="168"/>
    </location>
</feature>
<dbReference type="PANTHER" id="PTHR43758">
    <property type="entry name" value="7,8-DIHYDRO-8-OXOGUANINE TRIPHOSPHATASE"/>
    <property type="match status" value="1"/>
</dbReference>
<dbReference type="InterPro" id="IPR015797">
    <property type="entry name" value="NUDIX_hydrolase-like_dom_sf"/>
</dbReference>
<evidence type="ECO:0000256" key="5">
    <source>
        <dbReference type="ARBA" id="ARBA00022842"/>
    </source>
</evidence>
<evidence type="ECO:0000256" key="2">
    <source>
        <dbReference type="ARBA" id="ARBA00005582"/>
    </source>
</evidence>
<dbReference type="GO" id="GO:0005737">
    <property type="term" value="C:cytoplasm"/>
    <property type="evidence" value="ECO:0007669"/>
    <property type="project" value="TreeGrafter"/>
</dbReference>
<dbReference type="SUPFAM" id="SSF55811">
    <property type="entry name" value="Nudix"/>
    <property type="match status" value="1"/>
</dbReference>
<evidence type="ECO:0000256" key="4">
    <source>
        <dbReference type="ARBA" id="ARBA00022801"/>
    </source>
</evidence>
<dbReference type="CDD" id="cd02883">
    <property type="entry name" value="NUDIX_Hydrolase"/>
    <property type="match status" value="1"/>
</dbReference>
<sequence>MRRLLERVERATFADGSAAQVELWLDDALVPADEVFAAMVVLQDAVGQWCVVWSPRRQEWSIPGGGREADETVVGCAIREVREETGLVLTADQLKPVGQERFSPLTGHGRWPPGGGSMQLYAARLAVAAPPLVAVEDDAVDPQWVSGEEFERRAGDRFWWPLIGSQLTG</sequence>
<dbReference type="EMBL" id="JABEPQ010000002">
    <property type="protein sequence ID" value="NNM46832.1"/>
    <property type="molecule type" value="Genomic_DNA"/>
</dbReference>
<keyword evidence="4 7" id="KW-0378">Hydrolase</keyword>
<evidence type="ECO:0000259" key="6">
    <source>
        <dbReference type="PROSITE" id="PS51462"/>
    </source>
</evidence>
<proteinExistence type="inferred from homology"/>
<dbReference type="Pfam" id="PF00293">
    <property type="entry name" value="NUDIX"/>
    <property type="match status" value="1"/>
</dbReference>
<dbReference type="GO" id="GO:0016818">
    <property type="term" value="F:hydrolase activity, acting on acid anhydrides, in phosphorus-containing anhydrides"/>
    <property type="evidence" value="ECO:0007669"/>
    <property type="project" value="TreeGrafter"/>
</dbReference>
<keyword evidence="5" id="KW-0460">Magnesium</keyword>
<gene>
    <name evidence="7" type="ORF">HJG52_12545</name>
</gene>
<reference evidence="7 8" key="1">
    <citation type="submission" date="2020-04" db="EMBL/GenBank/DDBJ databases">
        <title>Knoellia sp. isolate from air conditioner.</title>
        <authorList>
            <person name="Chea S."/>
            <person name="Kim D.-U."/>
        </authorList>
    </citation>
    <scope>NUCLEOTIDE SEQUENCE [LARGE SCALE GENOMIC DNA]</scope>
    <source>
        <strain evidence="7 8">DB2414S</strain>
    </source>
</reference>
<dbReference type="PROSITE" id="PS51462">
    <property type="entry name" value="NUDIX"/>
    <property type="match status" value="1"/>
</dbReference>
<keyword evidence="3" id="KW-0479">Metal-binding</keyword>
<protein>
    <submittedName>
        <fullName evidence="7">NUDIX hydrolase</fullName>
    </submittedName>
</protein>
<accession>A0A849HI04</accession>
<dbReference type="InterPro" id="IPR000086">
    <property type="entry name" value="NUDIX_hydrolase_dom"/>
</dbReference>
<dbReference type="Proteomes" id="UP000588586">
    <property type="component" value="Unassembled WGS sequence"/>
</dbReference>
<dbReference type="InterPro" id="IPR020084">
    <property type="entry name" value="NUDIX_hydrolase_CS"/>
</dbReference>
<dbReference type="GO" id="GO:0046872">
    <property type="term" value="F:metal ion binding"/>
    <property type="evidence" value="ECO:0007669"/>
    <property type="project" value="UniProtKB-KW"/>
</dbReference>
<name>A0A849HI04_9MICO</name>
<comment type="similarity">
    <text evidence="2">Belongs to the Nudix hydrolase family.</text>
</comment>
<keyword evidence="8" id="KW-1185">Reference proteome</keyword>
<evidence type="ECO:0000256" key="3">
    <source>
        <dbReference type="ARBA" id="ARBA00022723"/>
    </source>
</evidence>
<evidence type="ECO:0000256" key="1">
    <source>
        <dbReference type="ARBA" id="ARBA00001946"/>
    </source>
</evidence>
<dbReference type="AlphaFoldDB" id="A0A849HI04"/>
<dbReference type="PANTHER" id="PTHR43758:SF2">
    <property type="entry name" value="OXIDIZED PURINE NUCLEOSIDE TRIPHOSPHATE HYDROLASE"/>
    <property type="match status" value="1"/>
</dbReference>